<comment type="caution">
    <text evidence="2">The sequence shown here is derived from an EMBL/GenBank/DDBJ whole genome shotgun (WGS) entry which is preliminary data.</text>
</comment>
<reference evidence="2 3" key="1">
    <citation type="submission" date="2018-08" db="EMBL/GenBank/DDBJ databases">
        <title>A genome reference for cultivated species of the human gut microbiota.</title>
        <authorList>
            <person name="Zou Y."/>
            <person name="Xue W."/>
            <person name="Luo G."/>
        </authorList>
    </citation>
    <scope>NUCLEOTIDE SEQUENCE [LARGE SCALE GENOMIC DNA]</scope>
    <source>
        <strain evidence="2 3">OM06-11</strain>
    </source>
</reference>
<protein>
    <submittedName>
        <fullName evidence="2">DUF1837 domain-containing protein</fullName>
    </submittedName>
</protein>
<sequence length="299" mass="34380">MRDSLKSLMEHCIGLKYSLPNTGSSIPKITVSTLSDKCYQVLTSDGDLSKIIYNGIIEYSFDESSIDLTKLDTLQKRALISRMKFDRAATEEQQLKYGFYGEVLLFLMLQHFYGAKTFISRGHFYNPLESSETKGFDTYQMLLKSDGSIELWFGEVKFHKSFRTGVNQILEKINISLSDDYLNKNFIAMEDFETFVNTKVSISPILDAFRNNPTVNLAEVARNNGMSFVYPMLVVFNDEGKSYDEIIKSVVDYTNNRFTQLNINFSLEYSLFFILLPVSVAKDIKDQVRKWILSNQQVI</sequence>
<dbReference type="InterPro" id="IPR014976">
    <property type="entry name" value="AbpA_HamA_C"/>
</dbReference>
<organism evidence="2 3">
    <name type="scientific">Segatella copri</name>
    <dbReference type="NCBI Taxonomy" id="165179"/>
    <lineage>
        <taxon>Bacteria</taxon>
        <taxon>Pseudomonadati</taxon>
        <taxon>Bacteroidota</taxon>
        <taxon>Bacteroidia</taxon>
        <taxon>Bacteroidales</taxon>
        <taxon>Prevotellaceae</taxon>
        <taxon>Segatella</taxon>
    </lineage>
</organism>
<gene>
    <name evidence="2" type="ORF">DXB80_12890</name>
</gene>
<dbReference type="EMBL" id="QSUC01000047">
    <property type="protein sequence ID" value="RGN05061.1"/>
    <property type="molecule type" value="Genomic_DNA"/>
</dbReference>
<evidence type="ECO:0000313" key="2">
    <source>
        <dbReference type="EMBL" id="RGN05061.1"/>
    </source>
</evidence>
<dbReference type="Proteomes" id="UP000261245">
    <property type="component" value="Unassembled WGS sequence"/>
</dbReference>
<evidence type="ECO:0000313" key="3">
    <source>
        <dbReference type="Proteomes" id="UP000261245"/>
    </source>
</evidence>
<evidence type="ECO:0000259" key="1">
    <source>
        <dbReference type="Pfam" id="PF08878"/>
    </source>
</evidence>
<dbReference type="Pfam" id="PF08878">
    <property type="entry name" value="HamA"/>
    <property type="match status" value="1"/>
</dbReference>
<name>A0AA92TEL3_9BACT</name>
<dbReference type="RefSeq" id="WP_117729252.1">
    <property type="nucleotide sequence ID" value="NZ_QRSU01000050.1"/>
</dbReference>
<proteinExistence type="predicted"/>
<accession>A0AA92TEL3</accession>
<dbReference type="AlphaFoldDB" id="A0AA92TEL3"/>
<feature type="domain" description="Anti-bacteriophage protein A/HamA C-terminal" evidence="1">
    <location>
        <begin position="45"/>
        <end position="291"/>
    </location>
</feature>